<dbReference type="PANTHER" id="PTHR37561">
    <property type="entry name" value="F-BOX DOMAIN-CONTAINING PROTEIN"/>
    <property type="match status" value="1"/>
</dbReference>
<feature type="region of interest" description="Disordered" evidence="1">
    <location>
        <begin position="103"/>
        <end position="123"/>
    </location>
</feature>
<dbReference type="EMBL" id="JAFJZO010000027">
    <property type="protein sequence ID" value="KAG5501418.1"/>
    <property type="molecule type" value="Genomic_DNA"/>
</dbReference>
<accession>A0A836IRZ6</accession>
<dbReference type="GeneID" id="94289328"/>
<feature type="compositionally biased region" description="Basic and acidic residues" evidence="1">
    <location>
        <begin position="391"/>
        <end position="400"/>
    </location>
</feature>
<dbReference type="KEGG" id="phet:94289328"/>
<feature type="compositionally biased region" description="Polar residues" evidence="1">
    <location>
        <begin position="1"/>
        <end position="11"/>
    </location>
</feature>
<feature type="region of interest" description="Disordered" evidence="1">
    <location>
        <begin position="223"/>
        <end position="245"/>
    </location>
</feature>
<proteinExistence type="predicted"/>
<feature type="compositionally biased region" description="Polar residues" evidence="1">
    <location>
        <begin position="23"/>
        <end position="37"/>
    </location>
</feature>
<dbReference type="PANTHER" id="PTHR37561:SF3">
    <property type="entry name" value="F-BOX DOMAIN-CONTAINING PROTEIN"/>
    <property type="match status" value="1"/>
</dbReference>
<dbReference type="Proteomes" id="UP000674318">
    <property type="component" value="Unassembled WGS sequence"/>
</dbReference>
<comment type="caution">
    <text evidence="2">The sequence shown here is derived from an EMBL/GenBank/DDBJ whole genome shotgun (WGS) entry which is preliminary data.</text>
</comment>
<feature type="region of interest" description="Disordered" evidence="1">
    <location>
        <begin position="1"/>
        <end position="52"/>
    </location>
</feature>
<feature type="region of interest" description="Disordered" evidence="1">
    <location>
        <begin position="362"/>
        <end position="466"/>
    </location>
</feature>
<organism evidence="2 3">
    <name type="scientific">Porcisia hertigi</name>
    <dbReference type="NCBI Taxonomy" id="2761500"/>
    <lineage>
        <taxon>Eukaryota</taxon>
        <taxon>Discoba</taxon>
        <taxon>Euglenozoa</taxon>
        <taxon>Kinetoplastea</taxon>
        <taxon>Metakinetoplastina</taxon>
        <taxon>Trypanosomatida</taxon>
        <taxon>Trypanosomatidae</taxon>
        <taxon>Leishmaniinae</taxon>
        <taxon>Porcisia</taxon>
    </lineage>
</organism>
<evidence type="ECO:0000313" key="3">
    <source>
        <dbReference type="Proteomes" id="UP000674318"/>
    </source>
</evidence>
<name>A0A836IRZ6_9TRYP</name>
<reference evidence="2 3" key="1">
    <citation type="submission" date="2021-02" db="EMBL/GenBank/DDBJ databases">
        <title>Porcisia hertigi Genome sequencing and assembly.</title>
        <authorList>
            <person name="Almutairi H."/>
            <person name="Gatherer D."/>
        </authorList>
    </citation>
    <scope>NUCLEOTIDE SEQUENCE [LARGE SCALE GENOMIC DNA]</scope>
    <source>
        <strain evidence="2 3">C119</strain>
    </source>
</reference>
<sequence length="466" mass="50785">MQSKNSSSPPQQAHRARGIVEGQSISAPHSPYSLQTPHTPPLAFTAQATGTPVQQREPISMSPYIEPLQVNYQAVLGRHGSRTLIEVEDSPIKVTCRTKGGVRSPFMAPMPNEPIPEIDRSGRHNPYTFSYSGSSTPMQVSTPTHQPQTSAFENWATPSHMMQSSSPKWGMERPVMDARLTQGHSACLDTTFELPAEVVHRSLKDRCRYIHFPADLPAFPKAGTHGSNANSGNNTTSNGGIGSGGAGEASPPIALFIGQVRFETTAAELLWLVHRTCGACPSHLESRGAGCYLLYCKSEADLTLVRSLHKRVLFDIGGVWLARTANEVDTMCEYIALDAPLISKRARLPRDSMVVEELKMDAVNSSSRRTHGGGGDERQMFRNQRSSSRSFDPKSTHVHDMSQAAGADTLQKPVQQQRQQNRGQTGEPPAYQESAEPYPGQTPSLYGDCPPVQVGARCTSRTEPLS</sequence>
<dbReference type="OrthoDB" id="272649at2759"/>
<feature type="compositionally biased region" description="Low complexity" evidence="1">
    <location>
        <begin position="223"/>
        <end position="238"/>
    </location>
</feature>
<feature type="compositionally biased region" description="Polar residues" evidence="1">
    <location>
        <begin position="381"/>
        <end position="390"/>
    </location>
</feature>
<feature type="compositionally biased region" description="Low complexity" evidence="1">
    <location>
        <begin position="415"/>
        <end position="424"/>
    </location>
</feature>
<protein>
    <submittedName>
        <fullName evidence="2">Uncharacterized protein</fullName>
    </submittedName>
</protein>
<evidence type="ECO:0000313" key="2">
    <source>
        <dbReference type="EMBL" id="KAG5501418.1"/>
    </source>
</evidence>
<keyword evidence="3" id="KW-1185">Reference proteome</keyword>
<evidence type="ECO:0000256" key="1">
    <source>
        <dbReference type="SAM" id="MobiDB-lite"/>
    </source>
</evidence>
<gene>
    <name evidence="2" type="ORF">JKF63_03231</name>
</gene>
<dbReference type="AlphaFoldDB" id="A0A836IRZ6"/>
<dbReference type="RefSeq" id="XP_067756041.1">
    <property type="nucleotide sequence ID" value="XM_067899251.1"/>
</dbReference>